<dbReference type="AlphaFoldDB" id="A0ABD5M7Z3"/>
<dbReference type="RefSeq" id="WP_372386445.1">
    <property type="nucleotide sequence ID" value="NZ_JBGNYA010000001.1"/>
</dbReference>
<organism evidence="2 3">
    <name type="scientific">Halobellus rubicundus</name>
    <dbReference type="NCBI Taxonomy" id="2996466"/>
    <lineage>
        <taxon>Archaea</taxon>
        <taxon>Methanobacteriati</taxon>
        <taxon>Methanobacteriota</taxon>
        <taxon>Stenosarchaea group</taxon>
        <taxon>Halobacteria</taxon>
        <taxon>Halobacteriales</taxon>
        <taxon>Haloferacaceae</taxon>
        <taxon>Halobellus</taxon>
    </lineage>
</organism>
<dbReference type="Pfam" id="PF19126">
    <property type="entry name" value="DUF5810"/>
    <property type="match status" value="1"/>
</dbReference>
<accession>A0ABD5M7Z3</accession>
<name>A0ABD5M7Z3_9EURY</name>
<evidence type="ECO:0000313" key="3">
    <source>
        <dbReference type="Proteomes" id="UP001570511"/>
    </source>
</evidence>
<evidence type="ECO:0000313" key="2">
    <source>
        <dbReference type="EMBL" id="MFA1609402.1"/>
    </source>
</evidence>
<sequence>MGYACPVCETPQQDARHLANHLAFTAMVHGDEHEAWLDEHVPDWSELGEADLGPEVAELAPEADYDQVFEDTAHAHGHEHDHGHDHRHGGVDPASAAAAGQGSLDEETQRILAEARELTAEMLDDEDDGADTVETDESDTEE</sequence>
<protein>
    <submittedName>
        <fullName evidence="2">DUF5810 domain-containing protein</fullName>
    </submittedName>
</protein>
<dbReference type="EMBL" id="JBGNYA010000001">
    <property type="protein sequence ID" value="MFA1609402.1"/>
    <property type="molecule type" value="Genomic_DNA"/>
</dbReference>
<feature type="compositionally biased region" description="Acidic residues" evidence="1">
    <location>
        <begin position="122"/>
        <end position="142"/>
    </location>
</feature>
<comment type="caution">
    <text evidence="2">The sequence shown here is derived from an EMBL/GenBank/DDBJ whole genome shotgun (WGS) entry which is preliminary data.</text>
</comment>
<proteinExistence type="predicted"/>
<keyword evidence="3" id="KW-1185">Reference proteome</keyword>
<dbReference type="Proteomes" id="UP001570511">
    <property type="component" value="Unassembled WGS sequence"/>
</dbReference>
<evidence type="ECO:0000256" key="1">
    <source>
        <dbReference type="SAM" id="MobiDB-lite"/>
    </source>
</evidence>
<dbReference type="InterPro" id="IPR043833">
    <property type="entry name" value="DUF5810"/>
</dbReference>
<feature type="region of interest" description="Disordered" evidence="1">
    <location>
        <begin position="70"/>
        <end position="142"/>
    </location>
</feature>
<gene>
    <name evidence="2" type="ORF">OS889_00080</name>
</gene>
<feature type="compositionally biased region" description="Basic and acidic residues" evidence="1">
    <location>
        <begin position="107"/>
        <end position="119"/>
    </location>
</feature>
<feature type="compositionally biased region" description="Basic and acidic residues" evidence="1">
    <location>
        <begin position="71"/>
        <end position="90"/>
    </location>
</feature>
<reference evidence="2 3" key="1">
    <citation type="submission" date="2024-08" db="EMBL/GenBank/DDBJ databases">
        <title>Halobellus sp. MBLA0158 whole genome sequence.</title>
        <authorList>
            <person name="Hwang C.Y."/>
            <person name="Cho E.-S."/>
            <person name="Seo M.-J."/>
        </authorList>
    </citation>
    <scope>NUCLEOTIDE SEQUENCE [LARGE SCALE GENOMIC DNA]</scope>
    <source>
        <strain evidence="2 3">MBLA0158</strain>
    </source>
</reference>